<protein>
    <recommendedName>
        <fullName evidence="2">Sulfotransferase family protein</fullName>
    </recommendedName>
</protein>
<name>A0A1J1JH29_PLAAG</name>
<dbReference type="SUPFAM" id="SSF52540">
    <property type="entry name" value="P-loop containing nucleoside triphosphate hydrolases"/>
    <property type="match status" value="1"/>
</dbReference>
<dbReference type="RefSeq" id="WP_254034505.1">
    <property type="nucleotide sequence ID" value="NZ_JBIIEP010000004.1"/>
</dbReference>
<dbReference type="GO" id="GO:0008146">
    <property type="term" value="F:sulfotransferase activity"/>
    <property type="evidence" value="ECO:0007669"/>
    <property type="project" value="InterPro"/>
</dbReference>
<evidence type="ECO:0000313" key="1">
    <source>
        <dbReference type="EMBL" id="CUM60413.1"/>
    </source>
</evidence>
<reference evidence="1" key="1">
    <citation type="submission" date="2015-09" db="EMBL/GenBank/DDBJ databases">
        <authorList>
            <person name="Jackson K.R."/>
            <person name="Lunt B.L."/>
            <person name="Fisher J.N.B."/>
            <person name="Gardner A.V."/>
            <person name="Bailey M.E."/>
            <person name="Deus L.M."/>
            <person name="Earl A.S."/>
            <person name="Gibby P.D."/>
            <person name="Hartmann K.A."/>
            <person name="Liu J.E."/>
            <person name="Manci A.M."/>
            <person name="Nielsen D.A."/>
            <person name="Solomon M.B."/>
            <person name="Breakwell D.P."/>
            <person name="Burnett S.H."/>
            <person name="Grose J.H."/>
        </authorList>
    </citation>
    <scope>NUCLEOTIDE SEQUENCE</scope>
    <source>
        <strain evidence="1">7805</strain>
    </source>
</reference>
<dbReference type="Gene3D" id="3.40.50.300">
    <property type="entry name" value="P-loop containing nucleotide triphosphate hydrolases"/>
    <property type="match status" value="1"/>
</dbReference>
<proteinExistence type="predicted"/>
<sequence length="228" mass="26810">MKKLLFVHIPKTGGLSLNSELTNVFGTQKCIRFGDHESVEKFKTHLSITELKEYAYIIGHLPLNEFRAKGIDYPAVAILRNPIDRLLSMYNYLNQSDHPDHIQLKFEAIDNFIDYILNNDIYNNIQCQFIGAEKEHETSIHVVKNELIYVAPLPFFKDMIETLSQILGQPLQVIHINQGNKTQKYAEDRLVIEKKLTQYWEEDLKLYEFVQENYFDLKQRFLEKINIS</sequence>
<dbReference type="GO" id="GO:0016020">
    <property type="term" value="C:membrane"/>
    <property type="evidence" value="ECO:0007669"/>
    <property type="project" value="InterPro"/>
</dbReference>
<dbReference type="InterPro" id="IPR027417">
    <property type="entry name" value="P-loop_NTPase"/>
</dbReference>
<organism evidence="1">
    <name type="scientific">Planktothrix agardhii</name>
    <name type="common">Oscillatoria agardhii</name>
    <dbReference type="NCBI Taxonomy" id="1160"/>
    <lineage>
        <taxon>Bacteria</taxon>
        <taxon>Bacillati</taxon>
        <taxon>Cyanobacteriota</taxon>
        <taxon>Cyanophyceae</taxon>
        <taxon>Oscillatoriophycideae</taxon>
        <taxon>Oscillatoriales</taxon>
        <taxon>Microcoleaceae</taxon>
        <taxon>Planktothrix</taxon>
    </lineage>
</organism>
<gene>
    <name evidence="1" type="ORF">PLAM_2447</name>
</gene>
<evidence type="ECO:0008006" key="2">
    <source>
        <dbReference type="Google" id="ProtNLM"/>
    </source>
</evidence>
<dbReference type="InterPro" id="IPR005331">
    <property type="entry name" value="Sulfotransferase"/>
</dbReference>
<dbReference type="EMBL" id="LO018304">
    <property type="protein sequence ID" value="CUM60413.1"/>
    <property type="molecule type" value="Genomic_DNA"/>
</dbReference>
<dbReference type="AlphaFoldDB" id="A0A1J1JH29"/>
<accession>A0A1J1JH29</accession>
<dbReference type="Pfam" id="PF03567">
    <property type="entry name" value="Sulfotransfer_2"/>
    <property type="match status" value="1"/>
</dbReference>